<name>A0A917VTJ3_9NOCA</name>
<sequence length="436" mass="46087">MTDTIKLGTGTSSGNSPRRVLLSSFLGSTIEFYDFLLYASAASLVFGPVFFSNLNPVAATIASYATFATGYLARPLGGILFGHFGDRVGRKRMLVLSMYLMGISSTLIGVIPPSAWIGSWAAVLLVCLRLVQGIAVGGEWGGATLMALEHSDSKRRGFSASFTQAGAPAGVAVATLMLGLFAGLPEDQFLSWGWRIPFLFSAALLVLGLWVRLQISESPLFEAAMKAGGEKRRRTPLAEVLAAPKPLIFAVLSTVGNFILTTSISVYGVSYAAQHGSNSQTALFALSISNVVMIVMALLMGRLSDSLGRKPVMITGFVLLGLYMYPFFGWIGSGDSSLIVAAFVGANILQSLIYGPMAAYISEQFGTTSRYTGASLGYQGASLIGSGLTPLLLTSVYAATSENILSVLVITSVAAITSAVFLAWGDEPRDRNLQDL</sequence>
<dbReference type="Proteomes" id="UP000638263">
    <property type="component" value="Unassembled WGS sequence"/>
</dbReference>
<reference evidence="9" key="1">
    <citation type="journal article" date="2014" name="Int. J. Syst. Evol. Microbiol.">
        <title>Complete genome sequence of Corynebacterium casei LMG S-19264T (=DSM 44701T), isolated from a smear-ripened cheese.</title>
        <authorList>
            <consortium name="US DOE Joint Genome Institute (JGI-PGF)"/>
            <person name="Walter F."/>
            <person name="Albersmeier A."/>
            <person name="Kalinowski J."/>
            <person name="Ruckert C."/>
        </authorList>
    </citation>
    <scope>NUCLEOTIDE SEQUENCE</scope>
    <source>
        <strain evidence="9">CGMCC 4.3508</strain>
    </source>
</reference>
<gene>
    <name evidence="9" type="ORF">GCM10011588_29000</name>
</gene>
<keyword evidence="6 7" id="KW-0472">Membrane</keyword>
<dbReference type="PROSITE" id="PS50850">
    <property type="entry name" value="MFS"/>
    <property type="match status" value="1"/>
</dbReference>
<keyword evidence="2" id="KW-0813">Transport</keyword>
<keyword evidence="4 7" id="KW-0812">Transmembrane</keyword>
<dbReference type="InterPro" id="IPR036259">
    <property type="entry name" value="MFS_trans_sf"/>
</dbReference>
<evidence type="ECO:0000256" key="3">
    <source>
        <dbReference type="ARBA" id="ARBA00022475"/>
    </source>
</evidence>
<evidence type="ECO:0000256" key="1">
    <source>
        <dbReference type="ARBA" id="ARBA00004651"/>
    </source>
</evidence>
<feature type="transmembrane region" description="Helical" evidence="7">
    <location>
        <begin position="404"/>
        <end position="424"/>
    </location>
</feature>
<feature type="transmembrane region" description="Helical" evidence="7">
    <location>
        <begin position="337"/>
        <end position="355"/>
    </location>
</feature>
<feature type="transmembrane region" description="Helical" evidence="7">
    <location>
        <begin position="312"/>
        <end position="331"/>
    </location>
</feature>
<evidence type="ECO:0000256" key="5">
    <source>
        <dbReference type="ARBA" id="ARBA00022989"/>
    </source>
</evidence>
<dbReference type="SUPFAM" id="SSF103473">
    <property type="entry name" value="MFS general substrate transporter"/>
    <property type="match status" value="1"/>
</dbReference>
<accession>A0A917VTJ3</accession>
<keyword evidence="10" id="KW-1185">Reference proteome</keyword>
<evidence type="ECO:0000313" key="10">
    <source>
        <dbReference type="Proteomes" id="UP000638263"/>
    </source>
</evidence>
<dbReference type="AlphaFoldDB" id="A0A917VTJ3"/>
<dbReference type="EMBL" id="BMMH01000005">
    <property type="protein sequence ID" value="GGL12745.1"/>
    <property type="molecule type" value="Genomic_DNA"/>
</dbReference>
<feature type="transmembrane region" description="Helical" evidence="7">
    <location>
        <begin position="93"/>
        <end position="111"/>
    </location>
</feature>
<dbReference type="Gene3D" id="1.20.1250.20">
    <property type="entry name" value="MFS general substrate transporter like domains"/>
    <property type="match status" value="2"/>
</dbReference>
<feature type="transmembrane region" description="Helical" evidence="7">
    <location>
        <begin position="57"/>
        <end position="81"/>
    </location>
</feature>
<reference evidence="9" key="2">
    <citation type="submission" date="2020-09" db="EMBL/GenBank/DDBJ databases">
        <authorList>
            <person name="Sun Q."/>
            <person name="Zhou Y."/>
        </authorList>
    </citation>
    <scope>NUCLEOTIDE SEQUENCE</scope>
    <source>
        <strain evidence="9">CGMCC 4.3508</strain>
    </source>
</reference>
<feature type="transmembrane region" description="Helical" evidence="7">
    <location>
        <begin position="192"/>
        <end position="211"/>
    </location>
</feature>
<feature type="domain" description="Major facilitator superfamily (MFS) profile" evidence="8">
    <location>
        <begin position="20"/>
        <end position="429"/>
    </location>
</feature>
<feature type="transmembrane region" description="Helical" evidence="7">
    <location>
        <begin position="281"/>
        <end position="300"/>
    </location>
</feature>
<dbReference type="InterPro" id="IPR005828">
    <property type="entry name" value="MFS_sugar_transport-like"/>
</dbReference>
<feature type="transmembrane region" description="Helical" evidence="7">
    <location>
        <begin position="117"/>
        <end position="137"/>
    </location>
</feature>
<dbReference type="InterPro" id="IPR020846">
    <property type="entry name" value="MFS_dom"/>
</dbReference>
<dbReference type="InterPro" id="IPR005829">
    <property type="entry name" value="Sugar_transporter_CS"/>
</dbReference>
<dbReference type="PANTHER" id="PTHR43045">
    <property type="entry name" value="SHIKIMATE TRANSPORTER"/>
    <property type="match status" value="1"/>
</dbReference>
<keyword evidence="5 7" id="KW-1133">Transmembrane helix</keyword>
<dbReference type="Pfam" id="PF07690">
    <property type="entry name" value="MFS_1"/>
    <property type="match status" value="1"/>
</dbReference>
<evidence type="ECO:0000256" key="6">
    <source>
        <dbReference type="ARBA" id="ARBA00023136"/>
    </source>
</evidence>
<evidence type="ECO:0000256" key="7">
    <source>
        <dbReference type="SAM" id="Phobius"/>
    </source>
</evidence>
<protein>
    <submittedName>
        <fullName evidence="9">MFS transporter</fullName>
    </submittedName>
</protein>
<dbReference type="PANTHER" id="PTHR43045:SF1">
    <property type="entry name" value="SHIKIMATE TRANSPORTER"/>
    <property type="match status" value="1"/>
</dbReference>
<dbReference type="PROSITE" id="PS00216">
    <property type="entry name" value="SUGAR_TRANSPORT_1"/>
    <property type="match status" value="1"/>
</dbReference>
<dbReference type="InterPro" id="IPR011701">
    <property type="entry name" value="MFS"/>
</dbReference>
<proteinExistence type="predicted"/>
<evidence type="ECO:0000256" key="2">
    <source>
        <dbReference type="ARBA" id="ARBA00022448"/>
    </source>
</evidence>
<dbReference type="GO" id="GO:0022857">
    <property type="term" value="F:transmembrane transporter activity"/>
    <property type="evidence" value="ECO:0007669"/>
    <property type="project" value="InterPro"/>
</dbReference>
<feature type="transmembrane region" description="Helical" evidence="7">
    <location>
        <begin position="158"/>
        <end position="180"/>
    </location>
</feature>
<evidence type="ECO:0000256" key="4">
    <source>
        <dbReference type="ARBA" id="ARBA00022692"/>
    </source>
</evidence>
<evidence type="ECO:0000313" key="9">
    <source>
        <dbReference type="EMBL" id="GGL12745.1"/>
    </source>
</evidence>
<dbReference type="CDD" id="cd17369">
    <property type="entry name" value="MFS_ShiA_like"/>
    <property type="match status" value="1"/>
</dbReference>
<evidence type="ECO:0000259" key="8">
    <source>
        <dbReference type="PROSITE" id="PS50850"/>
    </source>
</evidence>
<keyword evidence="3" id="KW-1003">Cell membrane</keyword>
<feature type="transmembrane region" description="Helical" evidence="7">
    <location>
        <begin position="247"/>
        <end position="269"/>
    </location>
</feature>
<dbReference type="GO" id="GO:0005886">
    <property type="term" value="C:plasma membrane"/>
    <property type="evidence" value="ECO:0007669"/>
    <property type="project" value="UniProtKB-SubCell"/>
</dbReference>
<comment type="subcellular location">
    <subcellularLocation>
        <location evidence="1">Cell membrane</location>
        <topology evidence="1">Multi-pass membrane protein</topology>
    </subcellularLocation>
</comment>
<organism evidence="9 10">
    <name type="scientific">Nocardia jinanensis</name>
    <dbReference type="NCBI Taxonomy" id="382504"/>
    <lineage>
        <taxon>Bacteria</taxon>
        <taxon>Bacillati</taxon>
        <taxon>Actinomycetota</taxon>
        <taxon>Actinomycetes</taxon>
        <taxon>Mycobacteriales</taxon>
        <taxon>Nocardiaceae</taxon>
        <taxon>Nocardia</taxon>
    </lineage>
</organism>
<dbReference type="Pfam" id="PF00083">
    <property type="entry name" value="Sugar_tr"/>
    <property type="match status" value="1"/>
</dbReference>
<comment type="caution">
    <text evidence="9">The sequence shown here is derived from an EMBL/GenBank/DDBJ whole genome shotgun (WGS) entry which is preliminary data.</text>
</comment>
<dbReference type="RefSeq" id="WP_062997716.1">
    <property type="nucleotide sequence ID" value="NZ_BMMH01000005.1"/>
</dbReference>
<feature type="transmembrane region" description="Helical" evidence="7">
    <location>
        <begin position="32"/>
        <end position="51"/>
    </location>
</feature>
<feature type="transmembrane region" description="Helical" evidence="7">
    <location>
        <begin position="376"/>
        <end position="398"/>
    </location>
</feature>